<dbReference type="GO" id="GO:0006281">
    <property type="term" value="P:DNA repair"/>
    <property type="evidence" value="ECO:0007669"/>
    <property type="project" value="UniProtKB-UniRule"/>
</dbReference>
<dbReference type="AlphaFoldDB" id="A0A1L3J622"/>
<proteinExistence type="inferred from homology"/>
<keyword evidence="2" id="KW-0227">DNA damage</keyword>
<dbReference type="HAMAP" id="MF_00984">
    <property type="entry name" value="SSB"/>
    <property type="match status" value="1"/>
</dbReference>
<dbReference type="EMBL" id="CP018153">
    <property type="protein sequence ID" value="APG60571.1"/>
    <property type="molecule type" value="Genomic_DNA"/>
</dbReference>
<feature type="short sequence motif" description="Important for interaction with partner proteins" evidence="2">
    <location>
        <begin position="153"/>
        <end position="158"/>
    </location>
</feature>
<dbReference type="NCBIfam" id="TIGR00621">
    <property type="entry name" value="ssb"/>
    <property type="match status" value="1"/>
</dbReference>
<dbReference type="InterPro" id="IPR011344">
    <property type="entry name" value="ssDNA-bd"/>
</dbReference>
<keyword evidence="6" id="KW-1185">Reference proteome</keyword>
<dbReference type="OrthoDB" id="9809878at2"/>
<protein>
    <recommendedName>
        <fullName evidence="2 3">Single-stranded DNA-binding protein</fullName>
        <shortName evidence="2">SSB</shortName>
    </recommendedName>
</protein>
<organism evidence="5 6">
    <name type="scientific">Christiangramia salexigens</name>
    <dbReference type="NCBI Taxonomy" id="1913577"/>
    <lineage>
        <taxon>Bacteria</taxon>
        <taxon>Pseudomonadati</taxon>
        <taxon>Bacteroidota</taxon>
        <taxon>Flavobacteriia</taxon>
        <taxon>Flavobacteriales</taxon>
        <taxon>Flavobacteriaceae</taxon>
        <taxon>Christiangramia</taxon>
    </lineage>
</organism>
<dbReference type="PANTHER" id="PTHR10302:SF0">
    <property type="entry name" value="SINGLE-STRANDED DNA-BINDING PROTEIN, MITOCHONDRIAL"/>
    <property type="match status" value="1"/>
</dbReference>
<keyword evidence="1 2" id="KW-0238">DNA-binding</keyword>
<keyword evidence="2" id="KW-0235">DNA replication</keyword>
<dbReference type="GO" id="GO:0009295">
    <property type="term" value="C:nucleoid"/>
    <property type="evidence" value="ECO:0007669"/>
    <property type="project" value="TreeGrafter"/>
</dbReference>
<accession>A0A1L3J622</accession>
<dbReference type="GO" id="GO:0006310">
    <property type="term" value="P:DNA recombination"/>
    <property type="evidence" value="ECO:0007669"/>
    <property type="project" value="UniProtKB-UniRule"/>
</dbReference>
<comment type="subunit">
    <text evidence="2">Homotetramer.</text>
</comment>
<evidence type="ECO:0000313" key="6">
    <source>
        <dbReference type="Proteomes" id="UP000182510"/>
    </source>
</evidence>
<feature type="region of interest" description="Disordered" evidence="4">
    <location>
        <begin position="108"/>
        <end position="158"/>
    </location>
</feature>
<dbReference type="InterPro" id="IPR000424">
    <property type="entry name" value="Primosome_PriB/ssb"/>
</dbReference>
<dbReference type="Pfam" id="PF00436">
    <property type="entry name" value="SSB"/>
    <property type="match status" value="1"/>
</dbReference>
<gene>
    <name evidence="5" type="ORF">LPB144_09225</name>
</gene>
<evidence type="ECO:0000256" key="2">
    <source>
        <dbReference type="HAMAP-Rule" id="MF_00984"/>
    </source>
</evidence>
<evidence type="ECO:0000256" key="3">
    <source>
        <dbReference type="PIRNR" id="PIRNR002070"/>
    </source>
</evidence>
<comment type="caution">
    <text evidence="2">Lacks conserved residue(s) required for the propagation of feature annotation.</text>
</comment>
<keyword evidence="2" id="KW-0233">DNA recombination</keyword>
<dbReference type="PANTHER" id="PTHR10302">
    <property type="entry name" value="SINGLE-STRANDED DNA-BINDING PROTEIN"/>
    <property type="match status" value="1"/>
</dbReference>
<dbReference type="Proteomes" id="UP000182510">
    <property type="component" value="Chromosome"/>
</dbReference>
<dbReference type="InterPro" id="IPR012340">
    <property type="entry name" value="NA-bd_OB-fold"/>
</dbReference>
<sequence>MTGTLNKVMLIGHTGDDVKMHYFEGGNSIGRFPLATNESYTNRTTGERVTNTEWHNVVVRNKAAEICEKYLKKGDRVYIEGRIKTRKWQDDQGNDRYQTEIHCTEFTFLTPKGETGAEPAGNSNSQYSGNRPAKPKSDNFANTNQSHSQEEEEDDLPF</sequence>
<dbReference type="Gene3D" id="2.40.50.140">
    <property type="entry name" value="Nucleic acid-binding proteins"/>
    <property type="match status" value="1"/>
</dbReference>
<keyword evidence="2" id="KW-0234">DNA repair</keyword>
<dbReference type="GO" id="GO:0003697">
    <property type="term" value="F:single-stranded DNA binding"/>
    <property type="evidence" value="ECO:0007669"/>
    <property type="project" value="UniProtKB-UniRule"/>
</dbReference>
<dbReference type="GO" id="GO:0006260">
    <property type="term" value="P:DNA replication"/>
    <property type="evidence" value="ECO:0007669"/>
    <property type="project" value="UniProtKB-UniRule"/>
</dbReference>
<dbReference type="PROSITE" id="PS50935">
    <property type="entry name" value="SSB"/>
    <property type="match status" value="1"/>
</dbReference>
<evidence type="ECO:0000256" key="1">
    <source>
        <dbReference type="ARBA" id="ARBA00023125"/>
    </source>
</evidence>
<dbReference type="STRING" id="1913577.LPB144_09225"/>
<dbReference type="RefSeq" id="WP_072553262.1">
    <property type="nucleotide sequence ID" value="NZ_CP018153.1"/>
</dbReference>
<name>A0A1L3J622_9FLAO</name>
<dbReference type="KEGG" id="grl:LPB144_09225"/>
<dbReference type="PIRSF" id="PIRSF002070">
    <property type="entry name" value="SSB"/>
    <property type="match status" value="1"/>
</dbReference>
<reference evidence="5 6" key="1">
    <citation type="submission" date="2016-11" db="EMBL/GenBank/DDBJ databases">
        <title>Gramella sp. LPB0144 isolated from marine environment.</title>
        <authorList>
            <person name="Kim E."/>
            <person name="Yi H."/>
        </authorList>
    </citation>
    <scope>NUCLEOTIDE SEQUENCE [LARGE SCALE GENOMIC DNA]</scope>
    <source>
        <strain evidence="5 6">LPB0144</strain>
    </source>
</reference>
<dbReference type="CDD" id="cd04496">
    <property type="entry name" value="SSB_OBF"/>
    <property type="match status" value="1"/>
</dbReference>
<comment type="function">
    <text evidence="2">Plays an important role in DNA replication, recombination and repair. Binds to ssDNA and to an array of partner proteins to recruit them to their sites of action during DNA metabolism.</text>
</comment>
<evidence type="ECO:0000256" key="4">
    <source>
        <dbReference type="SAM" id="MobiDB-lite"/>
    </source>
</evidence>
<dbReference type="SUPFAM" id="SSF50249">
    <property type="entry name" value="Nucleic acid-binding proteins"/>
    <property type="match status" value="1"/>
</dbReference>
<evidence type="ECO:0000313" key="5">
    <source>
        <dbReference type="EMBL" id="APG60571.1"/>
    </source>
</evidence>